<dbReference type="InterPro" id="IPR003894">
    <property type="entry name" value="TAFH_NHR1"/>
</dbReference>
<keyword evidence="3" id="KW-0804">Transcription</keyword>
<protein>
    <recommendedName>
        <fullName evidence="6">TAFH domain-containing protein</fullName>
    </recommendedName>
</protein>
<evidence type="ECO:0000313" key="8">
    <source>
        <dbReference type="EMBL" id="CAF3771531.1"/>
    </source>
</evidence>
<evidence type="ECO:0000256" key="5">
    <source>
        <dbReference type="SAM" id="MobiDB-lite"/>
    </source>
</evidence>
<evidence type="ECO:0000313" key="9">
    <source>
        <dbReference type="Proteomes" id="UP000663882"/>
    </source>
</evidence>
<dbReference type="AlphaFoldDB" id="A0A815G7B8"/>
<dbReference type="SUPFAM" id="SSF158553">
    <property type="entry name" value="TAFH domain-like"/>
    <property type="match status" value="1"/>
</dbReference>
<dbReference type="PANTHER" id="PTHR15138:SF14">
    <property type="entry name" value="TRANSCRIPTION INITIATION FACTOR TFIID SUBUNIT 4"/>
    <property type="match status" value="1"/>
</dbReference>
<accession>A0A815G7B8</accession>
<comment type="caution">
    <text evidence="7">The sequence shown here is derived from an EMBL/GenBank/DDBJ whole genome shotgun (WGS) entry which is preliminary data.</text>
</comment>
<evidence type="ECO:0000256" key="1">
    <source>
        <dbReference type="ARBA" id="ARBA00004123"/>
    </source>
</evidence>
<dbReference type="GO" id="GO:0016251">
    <property type="term" value="F:RNA polymerase II general transcription initiation factor activity"/>
    <property type="evidence" value="ECO:0007669"/>
    <property type="project" value="TreeGrafter"/>
</dbReference>
<dbReference type="GO" id="GO:0003677">
    <property type="term" value="F:DNA binding"/>
    <property type="evidence" value="ECO:0007669"/>
    <property type="project" value="TreeGrafter"/>
</dbReference>
<evidence type="ECO:0000259" key="6">
    <source>
        <dbReference type="PROSITE" id="PS51119"/>
    </source>
</evidence>
<dbReference type="InterPro" id="IPR045144">
    <property type="entry name" value="TAF4"/>
</dbReference>
<dbReference type="PROSITE" id="PS51119">
    <property type="entry name" value="TAFH"/>
    <property type="match status" value="1"/>
</dbReference>
<feature type="domain" description="TAFH" evidence="6">
    <location>
        <begin position="163"/>
        <end position="258"/>
    </location>
</feature>
<keyword evidence="2" id="KW-0805">Transcription regulation</keyword>
<name>A0A815G7B8_9BILA</name>
<proteinExistence type="predicted"/>
<dbReference type="Proteomes" id="UP000663823">
    <property type="component" value="Unassembled WGS sequence"/>
</dbReference>
<gene>
    <name evidence="8" type="ORF">OTI717_LOCUS16687</name>
    <name evidence="7" type="ORF">RFH988_LOCUS31490</name>
</gene>
<dbReference type="Gene3D" id="1.20.120.1110">
    <property type="entry name" value="TAFH/NHR1 domain"/>
    <property type="match status" value="1"/>
</dbReference>
<dbReference type="EMBL" id="CAJOAX010002112">
    <property type="protein sequence ID" value="CAF3771531.1"/>
    <property type="molecule type" value="Genomic_DNA"/>
</dbReference>
<sequence length="641" mass="72252">MTSSPSSFSNTSKLQVLPTSTTLLFTQSVNNNLTINNIGNTTQNIRHTNTQNGTFIQQQQQQQQQLHQQSISSGTITTPTSIVRLNTPLSTQNQFTSQTLWTNNTTQSPSPKLQYPSTIQKEYSSPVIQQQSSILPTKIVAQPVIRQTVTSQQTQKFTDAQINDFVAKCRTFLTTLLKLAEKQAPEKLPMVRSCIQDLLDGTIDPESFTQRLHTLYKSQPHTSLVPFFKLALPHMRQIVKNTFGRPITIELLEKLNLPSSKSNATNTTSIPTPATSRVVVNPSLLSHTSTSNIQQPLLYTTVQPQQKINLLQQTSQSALISSTASLLGQQQQQQQQARAQISITGIRPFVASVSPSSNTNLLTGQQQIQPVSQTIIQPSDSLLQRTFLSPSTTTTLHQPQIITVNHQPIRTEIVTNQPTSLISTSSLQQQQPQIQIQQRTILKNEDKPSDDLLGNNSLLTTAPGTIDDRHTRHITHDDRLLSTVLLRRRFDHIVKKDKRWENSNMTIHDDSVLALISIATEERLKYLIEQIKLVSQQRKNFSIQSQQTIDDSKEIQQTQMETTLTDGTTQKRKFDESENHDQQITRRISSNQSSTIVNLNKRLRLKKSKCQANLQDLILIMEKDKHLKRSTLLFKAFDKSS</sequence>
<comment type="subcellular location">
    <subcellularLocation>
        <location evidence="1">Nucleus</location>
    </subcellularLocation>
</comment>
<evidence type="ECO:0000256" key="3">
    <source>
        <dbReference type="ARBA" id="ARBA00023163"/>
    </source>
</evidence>
<evidence type="ECO:0000313" key="7">
    <source>
        <dbReference type="EMBL" id="CAF1335396.1"/>
    </source>
</evidence>
<dbReference type="OrthoDB" id="21060at2759"/>
<dbReference type="Pfam" id="PF07531">
    <property type="entry name" value="TAFH"/>
    <property type="match status" value="1"/>
</dbReference>
<dbReference type="GO" id="GO:0006367">
    <property type="term" value="P:transcription initiation at RNA polymerase II promoter"/>
    <property type="evidence" value="ECO:0007669"/>
    <property type="project" value="TreeGrafter"/>
</dbReference>
<organism evidence="7 9">
    <name type="scientific">Rotaria sordida</name>
    <dbReference type="NCBI Taxonomy" id="392033"/>
    <lineage>
        <taxon>Eukaryota</taxon>
        <taxon>Metazoa</taxon>
        <taxon>Spiralia</taxon>
        <taxon>Gnathifera</taxon>
        <taxon>Rotifera</taxon>
        <taxon>Eurotatoria</taxon>
        <taxon>Bdelloidea</taxon>
        <taxon>Philodinida</taxon>
        <taxon>Philodinidae</taxon>
        <taxon>Rotaria</taxon>
    </lineage>
</organism>
<evidence type="ECO:0000256" key="2">
    <source>
        <dbReference type="ARBA" id="ARBA00023015"/>
    </source>
</evidence>
<reference evidence="7" key="1">
    <citation type="submission" date="2021-02" db="EMBL/GenBank/DDBJ databases">
        <authorList>
            <person name="Nowell W R."/>
        </authorList>
    </citation>
    <scope>NUCLEOTIDE SEQUENCE</scope>
</reference>
<keyword evidence="4" id="KW-0539">Nucleus</keyword>
<dbReference type="Proteomes" id="UP000663882">
    <property type="component" value="Unassembled WGS sequence"/>
</dbReference>
<dbReference type="GO" id="GO:0005669">
    <property type="term" value="C:transcription factor TFIID complex"/>
    <property type="evidence" value="ECO:0007669"/>
    <property type="project" value="InterPro"/>
</dbReference>
<feature type="region of interest" description="Disordered" evidence="5">
    <location>
        <begin position="565"/>
        <end position="584"/>
    </location>
</feature>
<dbReference type="EMBL" id="CAJNOO010003402">
    <property type="protein sequence ID" value="CAF1335396.1"/>
    <property type="molecule type" value="Genomic_DNA"/>
</dbReference>
<evidence type="ECO:0000256" key="4">
    <source>
        <dbReference type="ARBA" id="ARBA00023242"/>
    </source>
</evidence>
<dbReference type="PANTHER" id="PTHR15138">
    <property type="entry name" value="TRANSCRIPTION INITIATION FACTOR TFIID SUBUNIT 4"/>
    <property type="match status" value="1"/>
</dbReference>
<dbReference type="SMART" id="SM00549">
    <property type="entry name" value="TAFH"/>
    <property type="match status" value="1"/>
</dbReference>
<dbReference type="InterPro" id="IPR037249">
    <property type="entry name" value="TAFH/NHR1_dom_sf"/>
</dbReference>
<feature type="compositionally biased region" description="Basic and acidic residues" evidence="5">
    <location>
        <begin position="572"/>
        <end position="584"/>
    </location>
</feature>